<organism evidence="8 9">
    <name type="scientific">Proteiniclasticum sediminis</name>
    <dbReference type="NCBI Taxonomy" id="2804028"/>
    <lineage>
        <taxon>Bacteria</taxon>
        <taxon>Bacillati</taxon>
        <taxon>Bacillota</taxon>
        <taxon>Clostridia</taxon>
        <taxon>Eubacteriales</taxon>
        <taxon>Clostridiaceae</taxon>
        <taxon>Proteiniclasticum</taxon>
    </lineage>
</organism>
<dbReference type="NCBIfam" id="TIGR00061">
    <property type="entry name" value="L21"/>
    <property type="match status" value="1"/>
</dbReference>
<dbReference type="GO" id="GO:1990904">
    <property type="term" value="C:ribonucleoprotein complex"/>
    <property type="evidence" value="ECO:0007669"/>
    <property type="project" value="UniProtKB-KW"/>
</dbReference>
<comment type="subunit">
    <text evidence="6">Part of the 50S ribosomal subunit. Contacts protein L20.</text>
</comment>
<dbReference type="RefSeq" id="WP_211799308.1">
    <property type="nucleotide sequence ID" value="NZ_JAGSCS010000001.1"/>
</dbReference>
<keyword evidence="4 6" id="KW-0689">Ribosomal protein</keyword>
<keyword evidence="3 6" id="KW-0694">RNA-binding</keyword>
<dbReference type="Proteomes" id="UP000675379">
    <property type="component" value="Unassembled WGS sequence"/>
</dbReference>
<dbReference type="InterPro" id="IPR036164">
    <property type="entry name" value="bL21-like_sf"/>
</dbReference>
<proteinExistence type="inferred from homology"/>
<dbReference type="PROSITE" id="PS01169">
    <property type="entry name" value="RIBOSOMAL_L21"/>
    <property type="match status" value="1"/>
</dbReference>
<dbReference type="HAMAP" id="MF_01363">
    <property type="entry name" value="Ribosomal_bL21"/>
    <property type="match status" value="1"/>
</dbReference>
<dbReference type="PANTHER" id="PTHR21349">
    <property type="entry name" value="50S RIBOSOMAL PROTEIN L21"/>
    <property type="match status" value="1"/>
</dbReference>
<accession>A0A941CLE1</accession>
<evidence type="ECO:0000313" key="9">
    <source>
        <dbReference type="Proteomes" id="UP000675379"/>
    </source>
</evidence>
<comment type="function">
    <text evidence="6 7">This protein binds to 23S rRNA in the presence of protein L20.</text>
</comment>
<dbReference type="AlphaFoldDB" id="A0A941CLE1"/>
<dbReference type="GO" id="GO:0019843">
    <property type="term" value="F:rRNA binding"/>
    <property type="evidence" value="ECO:0007669"/>
    <property type="project" value="UniProtKB-UniRule"/>
</dbReference>
<gene>
    <name evidence="6 8" type="primary">rplU</name>
    <name evidence="8" type="ORF">KCG48_00385</name>
</gene>
<evidence type="ECO:0000256" key="6">
    <source>
        <dbReference type="HAMAP-Rule" id="MF_01363"/>
    </source>
</evidence>
<dbReference type="InterPro" id="IPR001787">
    <property type="entry name" value="Ribosomal_bL21"/>
</dbReference>
<evidence type="ECO:0000256" key="7">
    <source>
        <dbReference type="RuleBase" id="RU000562"/>
    </source>
</evidence>
<name>A0A941CLE1_9CLOT</name>
<dbReference type="InterPro" id="IPR028909">
    <property type="entry name" value="bL21-like"/>
</dbReference>
<dbReference type="SUPFAM" id="SSF141091">
    <property type="entry name" value="L21p-like"/>
    <property type="match status" value="1"/>
</dbReference>
<sequence>MYAVLNTGGKQYKVSVGDVLKVEKLAAEVNSMVELTDVLAVSNDEGELTIGTPVVAGAKVVAKVIAQDKAKKVIVFKFKPKKDYRKKQGHRQPFTKIVIEKIEA</sequence>
<dbReference type="EMBL" id="JAGSCS010000001">
    <property type="protein sequence ID" value="MBR0574786.1"/>
    <property type="molecule type" value="Genomic_DNA"/>
</dbReference>
<dbReference type="InterPro" id="IPR018258">
    <property type="entry name" value="Ribosomal_bL21_CS"/>
</dbReference>
<evidence type="ECO:0000313" key="8">
    <source>
        <dbReference type="EMBL" id="MBR0574786.1"/>
    </source>
</evidence>
<evidence type="ECO:0000256" key="4">
    <source>
        <dbReference type="ARBA" id="ARBA00022980"/>
    </source>
</evidence>
<dbReference type="GO" id="GO:0006412">
    <property type="term" value="P:translation"/>
    <property type="evidence" value="ECO:0007669"/>
    <property type="project" value="UniProtKB-UniRule"/>
</dbReference>
<dbReference type="PANTHER" id="PTHR21349:SF0">
    <property type="entry name" value="LARGE RIBOSOMAL SUBUNIT PROTEIN BL21M"/>
    <property type="match status" value="1"/>
</dbReference>
<evidence type="ECO:0000256" key="5">
    <source>
        <dbReference type="ARBA" id="ARBA00023274"/>
    </source>
</evidence>
<dbReference type="GO" id="GO:0005840">
    <property type="term" value="C:ribosome"/>
    <property type="evidence" value="ECO:0007669"/>
    <property type="project" value="UniProtKB-KW"/>
</dbReference>
<evidence type="ECO:0000256" key="1">
    <source>
        <dbReference type="ARBA" id="ARBA00008563"/>
    </source>
</evidence>
<reference evidence="8" key="1">
    <citation type="submission" date="2021-04" db="EMBL/GenBank/DDBJ databases">
        <title>Proteiniclasticum sedimins sp. nov., an obligate anaerobic bacterium isolated from anaerobic sludge.</title>
        <authorList>
            <person name="Liu J."/>
        </authorList>
    </citation>
    <scope>NUCLEOTIDE SEQUENCE</scope>
    <source>
        <strain evidence="8">BAD-10</strain>
    </source>
</reference>
<dbReference type="GO" id="GO:0005737">
    <property type="term" value="C:cytoplasm"/>
    <property type="evidence" value="ECO:0007669"/>
    <property type="project" value="UniProtKB-ARBA"/>
</dbReference>
<keyword evidence="2 6" id="KW-0699">rRNA-binding</keyword>
<dbReference type="GO" id="GO:0003735">
    <property type="term" value="F:structural constituent of ribosome"/>
    <property type="evidence" value="ECO:0007669"/>
    <property type="project" value="InterPro"/>
</dbReference>
<dbReference type="Pfam" id="PF00829">
    <property type="entry name" value="Ribosomal_L21p"/>
    <property type="match status" value="1"/>
</dbReference>
<evidence type="ECO:0000256" key="2">
    <source>
        <dbReference type="ARBA" id="ARBA00022730"/>
    </source>
</evidence>
<protein>
    <recommendedName>
        <fullName evidence="6">Large ribosomal subunit protein bL21</fullName>
    </recommendedName>
</protein>
<comment type="caution">
    <text evidence="8">The sequence shown here is derived from an EMBL/GenBank/DDBJ whole genome shotgun (WGS) entry which is preliminary data.</text>
</comment>
<evidence type="ECO:0000256" key="3">
    <source>
        <dbReference type="ARBA" id="ARBA00022884"/>
    </source>
</evidence>
<keyword evidence="5 6" id="KW-0687">Ribonucleoprotein</keyword>
<comment type="similarity">
    <text evidence="1 6 7">Belongs to the bacterial ribosomal protein bL21 family.</text>
</comment>
<keyword evidence="9" id="KW-1185">Reference proteome</keyword>